<name>A0A4Q7J9C0_9PSEU</name>
<sequence length="196" mass="19988">MILEIAQGHDHVVTSPIDIGPAILRVTLLAAVPVVAGGALLRVFLTGADRAATAAVAVLGTAAVVAVLLLADGLDLPQQFVVLVLAVTGSTLWAAFAAPDRFATALHRLRRAAPWVLALTAAAALTEFGRAWLGQWDRATLTTLLHTGLLIGLPGLCCAALCRPRTVRGGLAVHVPAATLATAVTAAAAHAITLTL</sequence>
<keyword evidence="1" id="KW-0812">Transmembrane</keyword>
<organism evidence="2 3">
    <name type="scientific">Amycolatopsis suaedae</name>
    <dbReference type="NCBI Taxonomy" id="2510978"/>
    <lineage>
        <taxon>Bacteria</taxon>
        <taxon>Bacillati</taxon>
        <taxon>Actinomycetota</taxon>
        <taxon>Actinomycetes</taxon>
        <taxon>Pseudonocardiales</taxon>
        <taxon>Pseudonocardiaceae</taxon>
        <taxon>Amycolatopsis</taxon>
    </lineage>
</organism>
<dbReference type="InterPro" id="IPR046206">
    <property type="entry name" value="DUF6239"/>
</dbReference>
<gene>
    <name evidence="2" type="ORF">EWH70_11685</name>
</gene>
<proteinExistence type="predicted"/>
<feature type="transmembrane region" description="Helical" evidence="1">
    <location>
        <begin position="22"/>
        <end position="45"/>
    </location>
</feature>
<keyword evidence="1" id="KW-1133">Transmembrane helix</keyword>
<dbReference type="AlphaFoldDB" id="A0A4Q7J9C0"/>
<evidence type="ECO:0000313" key="2">
    <source>
        <dbReference type="EMBL" id="RZQ63817.1"/>
    </source>
</evidence>
<evidence type="ECO:0000313" key="3">
    <source>
        <dbReference type="Proteomes" id="UP000292003"/>
    </source>
</evidence>
<feature type="transmembrane region" description="Helical" evidence="1">
    <location>
        <begin position="52"/>
        <end position="74"/>
    </location>
</feature>
<feature type="transmembrane region" description="Helical" evidence="1">
    <location>
        <begin position="112"/>
        <end position="133"/>
    </location>
</feature>
<keyword evidence="3" id="KW-1185">Reference proteome</keyword>
<feature type="transmembrane region" description="Helical" evidence="1">
    <location>
        <begin position="80"/>
        <end position="100"/>
    </location>
</feature>
<feature type="transmembrane region" description="Helical" evidence="1">
    <location>
        <begin position="171"/>
        <end position="192"/>
    </location>
</feature>
<dbReference type="Pfam" id="PF19752">
    <property type="entry name" value="DUF6239"/>
    <property type="match status" value="1"/>
</dbReference>
<reference evidence="2 3" key="1">
    <citation type="submission" date="2019-02" db="EMBL/GenBank/DDBJ databases">
        <title>Draft genome sequence of Amycolatopsis sp. 8-3EHSu isolated from roots of Suaeda maritima.</title>
        <authorList>
            <person name="Duangmal K."/>
            <person name="Chantavorakit T."/>
        </authorList>
    </citation>
    <scope>NUCLEOTIDE SEQUENCE [LARGE SCALE GENOMIC DNA]</scope>
    <source>
        <strain evidence="2 3">8-3EHSu</strain>
    </source>
</reference>
<accession>A0A4Q7J9C0</accession>
<dbReference type="EMBL" id="SFCC01000005">
    <property type="protein sequence ID" value="RZQ63817.1"/>
    <property type="molecule type" value="Genomic_DNA"/>
</dbReference>
<keyword evidence="1" id="KW-0472">Membrane</keyword>
<feature type="transmembrane region" description="Helical" evidence="1">
    <location>
        <begin position="139"/>
        <end position="162"/>
    </location>
</feature>
<evidence type="ECO:0000256" key="1">
    <source>
        <dbReference type="SAM" id="Phobius"/>
    </source>
</evidence>
<comment type="caution">
    <text evidence="2">The sequence shown here is derived from an EMBL/GenBank/DDBJ whole genome shotgun (WGS) entry which is preliminary data.</text>
</comment>
<dbReference type="Proteomes" id="UP000292003">
    <property type="component" value="Unassembled WGS sequence"/>
</dbReference>
<dbReference type="RefSeq" id="WP_130475343.1">
    <property type="nucleotide sequence ID" value="NZ_SFCC01000005.1"/>
</dbReference>
<protein>
    <submittedName>
        <fullName evidence="2">Uncharacterized protein</fullName>
    </submittedName>
</protein>